<dbReference type="GO" id="GO:0005975">
    <property type="term" value="P:carbohydrate metabolic process"/>
    <property type="evidence" value="ECO:0007669"/>
    <property type="project" value="InterPro"/>
</dbReference>
<proteinExistence type="predicted"/>
<dbReference type="STRING" id="543379.A0A232EKP2"/>
<dbReference type="SUPFAM" id="SSF52833">
    <property type="entry name" value="Thioredoxin-like"/>
    <property type="match status" value="1"/>
</dbReference>
<reference evidence="2 3" key="1">
    <citation type="journal article" date="2017" name="Curr. Biol.">
        <title>The Evolution of Venom by Co-option of Single-Copy Genes.</title>
        <authorList>
            <person name="Martinson E.O."/>
            <person name="Mrinalini"/>
            <person name="Kelkar Y.D."/>
            <person name="Chang C.H."/>
            <person name="Werren J.H."/>
        </authorList>
    </citation>
    <scope>NUCLEOTIDE SEQUENCE [LARGE SCALE GENOMIC DNA]</scope>
    <source>
        <strain evidence="2 3">Alberta</strain>
        <tissue evidence="2">Whole body</tissue>
    </source>
</reference>
<dbReference type="InterPro" id="IPR012341">
    <property type="entry name" value="6hp_glycosidase-like_sf"/>
</dbReference>
<dbReference type="AlphaFoldDB" id="A0A232EKP2"/>
<organism evidence="2 3">
    <name type="scientific">Trichomalopsis sarcophagae</name>
    <dbReference type="NCBI Taxonomy" id="543379"/>
    <lineage>
        <taxon>Eukaryota</taxon>
        <taxon>Metazoa</taxon>
        <taxon>Ecdysozoa</taxon>
        <taxon>Arthropoda</taxon>
        <taxon>Hexapoda</taxon>
        <taxon>Insecta</taxon>
        <taxon>Pterygota</taxon>
        <taxon>Neoptera</taxon>
        <taxon>Endopterygota</taxon>
        <taxon>Hymenoptera</taxon>
        <taxon>Apocrita</taxon>
        <taxon>Proctotrupomorpha</taxon>
        <taxon>Chalcidoidea</taxon>
        <taxon>Pteromalidae</taxon>
        <taxon>Pteromalinae</taxon>
        <taxon>Trichomalopsis</taxon>
    </lineage>
</organism>
<dbReference type="InterPro" id="IPR004879">
    <property type="entry name" value="Ssp411-like_TRX"/>
</dbReference>
<dbReference type="PANTHER" id="PTHR42899:SF1">
    <property type="entry name" value="SPERMATOGENESIS-ASSOCIATED PROTEIN 20"/>
    <property type="match status" value="1"/>
</dbReference>
<dbReference type="EMBL" id="NNAY01003758">
    <property type="protein sequence ID" value="OXU18891.1"/>
    <property type="molecule type" value="Genomic_DNA"/>
</dbReference>
<name>A0A232EKP2_9HYME</name>
<dbReference type="Pfam" id="PF03190">
    <property type="entry name" value="Thioredox_DsbH"/>
    <property type="match status" value="1"/>
</dbReference>
<dbReference type="CDD" id="cd02955">
    <property type="entry name" value="SSP411"/>
    <property type="match status" value="1"/>
</dbReference>
<dbReference type="OrthoDB" id="1923667at2759"/>
<comment type="caution">
    <text evidence="2">The sequence shown here is derived from an EMBL/GenBank/DDBJ whole genome shotgun (WGS) entry which is preliminary data.</text>
</comment>
<dbReference type="InterPro" id="IPR036249">
    <property type="entry name" value="Thioredoxin-like_sf"/>
</dbReference>
<sequence length="837" mass="94385">MIWGRCCVQIIRLVSDFSKNFANSRSRGITFAECKIYAKQAAVAHSIVSKKMSSTSSDVGNKQNKHLNKLALEKSPYLLQHATNPVDWYPWGEEALEKARREDKLIFLSVGYSTCHWCHVMEKESFENPEVAKIMNRYFVNIKVDREERPDIDRVYMTFIQSISGHGGWPMSVFLTPDLTPITGGTYFPPVDKYGQPGFSRILESIATKWIESKQDLLKSGSKILQVLKRSVESKDPEEASVPSVDCANTCVKQLINGFEPSFGGFSRAPKFPQPVNFNLLFLMYARDPTGETGKQCLNMCVHTLTKMANGGIHDHVGQGFSRYSVDGKWHVPHFEKMLYDQGQLLRSYSEAYLASKDPLFAEIVNDIVTYVARDLRHPEGGFYSAEDADSFPSFEDTEKKEGAFYVWRYEDVESLLDKVISEKDGLTLSDLFCYHFNVKPGGNVQRQQDPHGELMNQNVLIVFGSIAETAEHFKLSIDSVKAHLEKSISILFEERNKRPRPHLDDKFVTAWNGTPLNILWKKVADIPVENLACILYGFPAKIISNEQLFISLGLVISGLSHAASALDNPNYTKFAEDAARFIERYLYNKDDKVLLRSCYRGDSDQILQTSVPIKGFQVDYAFAIRGLLDLYEVSFNAHWLEFAEELQDIQDSLFWDDKSGGYFSTTTDDRSVILRLKDDQDGAEPSGNSVACGNLVRLASYLDRTDLSSKAEKLLSSMQEILIQFPVACPELVTALVTLIDSTTQVYIIGKKDTDDTKQLLKVVQSKLVPGKIVMLADGVNLDNVLYKKNEVIGKMKQQNGRATAYVCHHHICSLPVTDPKDLESLLDKKSIEAMH</sequence>
<feature type="domain" description="Spermatogenesis-associated protein 20-like TRX" evidence="1">
    <location>
        <begin position="68"/>
        <end position="228"/>
    </location>
</feature>
<protein>
    <recommendedName>
        <fullName evidence="1">Spermatogenesis-associated protein 20-like TRX domain-containing protein</fullName>
    </recommendedName>
</protein>
<dbReference type="Proteomes" id="UP000215335">
    <property type="component" value="Unassembled WGS sequence"/>
</dbReference>
<evidence type="ECO:0000313" key="2">
    <source>
        <dbReference type="EMBL" id="OXU18891.1"/>
    </source>
</evidence>
<evidence type="ECO:0000259" key="1">
    <source>
        <dbReference type="Pfam" id="PF03190"/>
    </source>
</evidence>
<dbReference type="InterPro" id="IPR008928">
    <property type="entry name" value="6-hairpin_glycosidase_sf"/>
</dbReference>
<dbReference type="PANTHER" id="PTHR42899">
    <property type="entry name" value="SPERMATOGENESIS-ASSOCIATED PROTEIN 20"/>
    <property type="match status" value="1"/>
</dbReference>
<dbReference type="Gene3D" id="1.50.10.10">
    <property type="match status" value="1"/>
</dbReference>
<dbReference type="SUPFAM" id="SSF48208">
    <property type="entry name" value="Six-hairpin glycosidases"/>
    <property type="match status" value="1"/>
</dbReference>
<dbReference type="Gene3D" id="3.40.30.10">
    <property type="entry name" value="Glutaredoxin"/>
    <property type="match status" value="1"/>
</dbReference>
<dbReference type="InterPro" id="IPR024705">
    <property type="entry name" value="Ssp411"/>
</dbReference>
<accession>A0A232EKP2</accession>
<gene>
    <name evidence="2" type="ORF">TSAR_016866</name>
</gene>
<evidence type="ECO:0000313" key="3">
    <source>
        <dbReference type="Proteomes" id="UP000215335"/>
    </source>
</evidence>
<dbReference type="PIRSF" id="PIRSF006402">
    <property type="entry name" value="UCP006402_thioredoxin"/>
    <property type="match status" value="1"/>
</dbReference>
<keyword evidence="3" id="KW-1185">Reference proteome</keyword>